<proteinExistence type="predicted"/>
<comment type="caution">
    <text evidence="2">The sequence shown here is derived from an EMBL/GenBank/DDBJ whole genome shotgun (WGS) entry which is preliminary data.</text>
</comment>
<evidence type="ECO:0000313" key="2">
    <source>
        <dbReference type="EMBL" id="KAJ9631485.1"/>
    </source>
</evidence>
<evidence type="ECO:0000256" key="1">
    <source>
        <dbReference type="SAM" id="MobiDB-lite"/>
    </source>
</evidence>
<dbReference type="AlphaFoldDB" id="A0AA38Y0P6"/>
<accession>A0AA38Y0P6</accession>
<feature type="compositionally biased region" description="Basic and acidic residues" evidence="1">
    <location>
        <begin position="51"/>
        <end position="60"/>
    </location>
</feature>
<feature type="region of interest" description="Disordered" evidence="1">
    <location>
        <begin position="29"/>
        <end position="61"/>
    </location>
</feature>
<reference evidence="2" key="1">
    <citation type="submission" date="2022-10" db="EMBL/GenBank/DDBJ databases">
        <title>Culturing micro-colonial fungi from biological soil crusts in the Mojave desert and describing Neophaeococcomyces mojavensis, and introducing the new genera and species Taxawa tesnikishii.</title>
        <authorList>
            <person name="Kurbessoian T."/>
            <person name="Stajich J.E."/>
        </authorList>
    </citation>
    <scope>NUCLEOTIDE SEQUENCE</scope>
    <source>
        <strain evidence="2">TK_35</strain>
    </source>
</reference>
<sequence>MLRHRQRVAPGLQARDDFRAVVYACPPASSSNGVGGHAPSATRSARWHSHPRAEEAEMTERPSYASYVASVNDDDDNPIPELSTFLGCLERIRAGEGADGQPWPDASLPAGRRVALSRVERAAVGMLTVAEMLHAIDRCRSMATPDRHLDDGVVEGLFFACRGLAELEVRMLNAMIIAALAASPAASVPYADCLLGNIQPGLSDHAVQLVQQACAAKHPDSFIASLELERNYSAQRQARFDAERAAVERAANAAAVAAQAAADREAARSQGAKSK</sequence>
<organism evidence="2">
    <name type="scientific">Knufia peltigerae</name>
    <dbReference type="NCBI Taxonomy" id="1002370"/>
    <lineage>
        <taxon>Eukaryota</taxon>
        <taxon>Fungi</taxon>
        <taxon>Dikarya</taxon>
        <taxon>Ascomycota</taxon>
        <taxon>Pezizomycotina</taxon>
        <taxon>Eurotiomycetes</taxon>
        <taxon>Chaetothyriomycetidae</taxon>
        <taxon>Chaetothyriales</taxon>
        <taxon>Trichomeriaceae</taxon>
        <taxon>Knufia</taxon>
    </lineage>
</organism>
<protein>
    <submittedName>
        <fullName evidence="2">Uncharacterized protein</fullName>
    </submittedName>
</protein>
<gene>
    <name evidence="2" type="ORF">H2204_007931</name>
</gene>
<name>A0AA38Y0P6_9EURO</name>
<dbReference type="EMBL" id="JAPDRN010000056">
    <property type="protein sequence ID" value="KAJ9631485.1"/>
    <property type="molecule type" value="Genomic_DNA"/>
</dbReference>